<protein>
    <submittedName>
        <fullName evidence="2">Uncharacterized protein</fullName>
    </submittedName>
</protein>
<keyword evidence="1" id="KW-0812">Transmembrane</keyword>
<keyword evidence="1" id="KW-0472">Membrane</keyword>
<feature type="transmembrane region" description="Helical" evidence="1">
    <location>
        <begin position="31"/>
        <end position="51"/>
    </location>
</feature>
<dbReference type="Proteomes" id="UP000751852">
    <property type="component" value="Unassembled WGS sequence"/>
</dbReference>
<dbReference type="EMBL" id="JABANU010000003">
    <property type="protein sequence ID" value="MBI5974353.1"/>
    <property type="molecule type" value="Genomic_DNA"/>
</dbReference>
<keyword evidence="3" id="KW-1185">Reference proteome</keyword>
<reference evidence="2 3" key="1">
    <citation type="submission" date="2020-04" db="EMBL/GenBank/DDBJ databases">
        <title>Staphylococcus species from domestic dog.</title>
        <authorList>
            <person name="Paterson G.K."/>
        </authorList>
    </citation>
    <scope>NUCLEOTIDE SEQUENCE [LARGE SCALE GENOMIC DNA]</scope>
    <source>
        <strain evidence="2 3">H16/1A</strain>
    </source>
</reference>
<proteinExistence type="predicted"/>
<evidence type="ECO:0000256" key="1">
    <source>
        <dbReference type="SAM" id="Phobius"/>
    </source>
</evidence>
<name>A0ABS0T9B0_9STAP</name>
<comment type="caution">
    <text evidence="2">The sequence shown here is derived from an EMBL/GenBank/DDBJ whole genome shotgun (WGS) entry which is preliminary data.</text>
</comment>
<gene>
    <name evidence="2" type="ORF">HHH54_01920</name>
</gene>
<evidence type="ECO:0000313" key="3">
    <source>
        <dbReference type="Proteomes" id="UP000751852"/>
    </source>
</evidence>
<accession>A0ABS0T9B0</accession>
<keyword evidence="1" id="KW-1133">Transmembrane helix</keyword>
<organism evidence="2 3">
    <name type="scientific">Staphylococcus canis</name>
    <dbReference type="NCBI Taxonomy" id="2724942"/>
    <lineage>
        <taxon>Bacteria</taxon>
        <taxon>Bacillati</taxon>
        <taxon>Bacillota</taxon>
        <taxon>Bacilli</taxon>
        <taxon>Bacillales</taxon>
        <taxon>Staphylococcaceae</taxon>
        <taxon>Staphylococcus</taxon>
    </lineage>
</organism>
<dbReference type="RefSeq" id="WP_198617140.1">
    <property type="nucleotide sequence ID" value="NZ_JABANU010000003.1"/>
</dbReference>
<sequence>MLKKLMLLFIAMVVTTTIAETYLIAGTWEYLLMQSLSLSIIIFFIYNFVVFQLQHKESEQKESKYVVKRTHSECYQKQTLRKIK</sequence>
<evidence type="ECO:0000313" key="2">
    <source>
        <dbReference type="EMBL" id="MBI5974353.1"/>
    </source>
</evidence>